<dbReference type="EMBL" id="WHWC01000006">
    <property type="protein sequence ID" value="KAG8381276.1"/>
    <property type="molecule type" value="Genomic_DNA"/>
</dbReference>
<proteinExistence type="predicted"/>
<dbReference type="PANTHER" id="PTHR35125:SF2">
    <property type="entry name" value="PROTEIN PATRONUS 2-LIKE"/>
    <property type="match status" value="1"/>
</dbReference>
<comment type="caution">
    <text evidence="2">The sequence shown here is derived from an EMBL/GenBank/DDBJ whole genome shotgun (WGS) entry which is preliminary data.</text>
</comment>
<protein>
    <submittedName>
        <fullName evidence="2">Uncharacterized protein</fullName>
    </submittedName>
</protein>
<reference evidence="2" key="1">
    <citation type="submission" date="2019-10" db="EMBL/GenBank/DDBJ databases">
        <authorList>
            <person name="Zhang R."/>
            <person name="Pan Y."/>
            <person name="Wang J."/>
            <person name="Ma R."/>
            <person name="Yu S."/>
        </authorList>
    </citation>
    <scope>NUCLEOTIDE SEQUENCE</scope>
    <source>
        <strain evidence="2">LA-IB0</strain>
        <tissue evidence="2">Leaf</tissue>
    </source>
</reference>
<feature type="compositionally biased region" description="Polar residues" evidence="1">
    <location>
        <begin position="99"/>
        <end position="113"/>
    </location>
</feature>
<dbReference type="PANTHER" id="PTHR35125">
    <property type="entry name" value="NEURON NAVIGATOR 1-LIKE-RELATED"/>
    <property type="match status" value="1"/>
</dbReference>
<gene>
    <name evidence="2" type="ORF">BUALT_Bualt06G0105700</name>
</gene>
<dbReference type="AlphaFoldDB" id="A0AAV6XEB1"/>
<organism evidence="2 3">
    <name type="scientific">Buddleja alternifolia</name>
    <dbReference type="NCBI Taxonomy" id="168488"/>
    <lineage>
        <taxon>Eukaryota</taxon>
        <taxon>Viridiplantae</taxon>
        <taxon>Streptophyta</taxon>
        <taxon>Embryophyta</taxon>
        <taxon>Tracheophyta</taxon>
        <taxon>Spermatophyta</taxon>
        <taxon>Magnoliopsida</taxon>
        <taxon>eudicotyledons</taxon>
        <taxon>Gunneridae</taxon>
        <taxon>Pentapetalae</taxon>
        <taxon>asterids</taxon>
        <taxon>lamiids</taxon>
        <taxon>Lamiales</taxon>
        <taxon>Scrophulariaceae</taxon>
        <taxon>Buddlejeae</taxon>
        <taxon>Buddleja</taxon>
    </lineage>
</organism>
<name>A0AAV6XEB1_9LAMI</name>
<dbReference type="InterPro" id="IPR039326">
    <property type="entry name" value="Patronus"/>
</dbReference>
<keyword evidence="3" id="KW-1185">Reference proteome</keyword>
<accession>A0AAV6XEB1</accession>
<evidence type="ECO:0000256" key="1">
    <source>
        <dbReference type="SAM" id="MobiDB-lite"/>
    </source>
</evidence>
<evidence type="ECO:0000313" key="2">
    <source>
        <dbReference type="EMBL" id="KAG8381276.1"/>
    </source>
</evidence>
<dbReference type="GO" id="GO:0007346">
    <property type="term" value="P:regulation of mitotic cell cycle"/>
    <property type="evidence" value="ECO:0007669"/>
    <property type="project" value="InterPro"/>
</dbReference>
<dbReference type="Proteomes" id="UP000826271">
    <property type="component" value="Unassembled WGS sequence"/>
</dbReference>
<feature type="region of interest" description="Disordered" evidence="1">
    <location>
        <begin position="21"/>
        <end position="64"/>
    </location>
</feature>
<evidence type="ECO:0000313" key="3">
    <source>
        <dbReference type="Proteomes" id="UP000826271"/>
    </source>
</evidence>
<sequence length="237" mass="26178">MATSAHRLIQDQNLNLLYNAGTTPGGKTDMAKADKKGGLGGRKALNDISNSRKPSVLQPTKKDKSTNVIAIEKDPFAAKAKFSKAPEKGKNGGRKALSDLTNSVKPSTQQVPTTGRKLKTVAEEKVPSSMMDERFLHNHQECIKAQMKGVDVDYFLKSVGLNNDISAKPSAMRALQSSSKKHFEMEEIPEQLFEDQLPLSYSPACRSPKSPRPPYVNWDDENFCDLMVVETPKLLYP</sequence>
<feature type="region of interest" description="Disordered" evidence="1">
    <location>
        <begin position="82"/>
        <end position="119"/>
    </location>
</feature>